<protein>
    <submittedName>
        <fullName evidence="2">Unnamed protein product</fullName>
    </submittedName>
</protein>
<evidence type="ECO:0000313" key="2">
    <source>
        <dbReference type="EMBL" id="GMF39750.1"/>
    </source>
</evidence>
<dbReference type="AlphaFoldDB" id="A0A9W6XJJ6"/>
<accession>A0A9W6XJJ6</accession>
<dbReference type="OrthoDB" id="63916at2759"/>
<comment type="caution">
    <text evidence="2">The sequence shown here is derived from an EMBL/GenBank/DDBJ whole genome shotgun (WGS) entry which is preliminary data.</text>
</comment>
<feature type="region of interest" description="Disordered" evidence="1">
    <location>
        <begin position="43"/>
        <end position="88"/>
    </location>
</feature>
<gene>
    <name evidence="2" type="ORF">Pfra01_001193000</name>
</gene>
<reference evidence="2" key="1">
    <citation type="submission" date="2023-04" db="EMBL/GenBank/DDBJ databases">
        <title>Phytophthora fragariaefolia NBRC 109709.</title>
        <authorList>
            <person name="Ichikawa N."/>
            <person name="Sato H."/>
            <person name="Tonouchi N."/>
        </authorList>
    </citation>
    <scope>NUCLEOTIDE SEQUENCE</scope>
    <source>
        <strain evidence="2">NBRC 109709</strain>
    </source>
</reference>
<feature type="compositionally biased region" description="Polar residues" evidence="1">
    <location>
        <begin position="74"/>
        <end position="86"/>
    </location>
</feature>
<evidence type="ECO:0000256" key="1">
    <source>
        <dbReference type="SAM" id="MobiDB-lite"/>
    </source>
</evidence>
<name>A0A9W6XJJ6_9STRA</name>
<dbReference type="EMBL" id="BSXT01001185">
    <property type="protein sequence ID" value="GMF39750.1"/>
    <property type="molecule type" value="Genomic_DNA"/>
</dbReference>
<organism evidence="2 3">
    <name type="scientific">Phytophthora fragariaefolia</name>
    <dbReference type="NCBI Taxonomy" id="1490495"/>
    <lineage>
        <taxon>Eukaryota</taxon>
        <taxon>Sar</taxon>
        <taxon>Stramenopiles</taxon>
        <taxon>Oomycota</taxon>
        <taxon>Peronosporomycetes</taxon>
        <taxon>Peronosporales</taxon>
        <taxon>Peronosporaceae</taxon>
        <taxon>Phytophthora</taxon>
    </lineage>
</organism>
<dbReference type="Proteomes" id="UP001165121">
    <property type="component" value="Unassembled WGS sequence"/>
</dbReference>
<sequence>MASLFGEEAAEYGGDASSNSVQQAAAAFDKALGTAEDAGLSVESSARAVPRQQPAVRDAQAVGKKSSEKRAASGDSSVRGGNSSGDKTVDVLLLQGPCSFVRNVWTG</sequence>
<evidence type="ECO:0000313" key="3">
    <source>
        <dbReference type="Proteomes" id="UP001165121"/>
    </source>
</evidence>
<proteinExistence type="predicted"/>
<keyword evidence="3" id="KW-1185">Reference proteome</keyword>